<dbReference type="InterPro" id="IPR027417">
    <property type="entry name" value="P-loop_NTPase"/>
</dbReference>
<feature type="transmembrane region" description="Helical" evidence="4">
    <location>
        <begin position="359"/>
        <end position="385"/>
    </location>
</feature>
<dbReference type="GO" id="GO:0005524">
    <property type="term" value="F:ATP binding"/>
    <property type="evidence" value="ECO:0007669"/>
    <property type="project" value="UniProtKB-KW"/>
</dbReference>
<dbReference type="GO" id="GO:0016887">
    <property type="term" value="F:ATP hydrolysis activity"/>
    <property type="evidence" value="ECO:0007669"/>
    <property type="project" value="TreeGrafter"/>
</dbReference>
<evidence type="ECO:0000256" key="3">
    <source>
        <dbReference type="SAM" id="MobiDB-lite"/>
    </source>
</evidence>
<feature type="region of interest" description="Disordered" evidence="3">
    <location>
        <begin position="1"/>
        <end position="42"/>
    </location>
</feature>
<feature type="compositionally biased region" description="Polar residues" evidence="3">
    <location>
        <begin position="197"/>
        <end position="217"/>
    </location>
</feature>
<feature type="compositionally biased region" description="Low complexity" evidence="3">
    <location>
        <begin position="13"/>
        <end position="29"/>
    </location>
</feature>
<evidence type="ECO:0000256" key="1">
    <source>
        <dbReference type="ARBA" id="ARBA00022741"/>
    </source>
</evidence>
<dbReference type="InterPro" id="IPR007330">
    <property type="entry name" value="MIT_dom"/>
</dbReference>
<evidence type="ECO:0000313" key="7">
    <source>
        <dbReference type="Proteomes" id="UP000694428"/>
    </source>
</evidence>
<dbReference type="SMART" id="SM00745">
    <property type="entry name" value="MIT"/>
    <property type="match status" value="1"/>
</dbReference>
<reference evidence="6" key="1">
    <citation type="submission" date="2025-08" db="UniProtKB">
        <authorList>
            <consortium name="Ensembl"/>
        </authorList>
    </citation>
    <scope>IDENTIFICATION</scope>
</reference>
<proteinExistence type="predicted"/>
<sequence length="461" mass="49633">MNSPGGRGKKKGSAGSSSAPPAAGASPSAPSGPAPPAPPAGAAAAAAASPHKRNLYYFSYPLFAAFALLRFVAFQLGLLVAWLCERLSRGALMAAKSSRAGDAPEPGGAAERVRACHKRAFECISMALRIDEDERGRGGDWWKKGRNEMIPRVCNARDQCERARRLQSKMMTNLAMAKDRLQLLESGAVPKKKDPLTHTSNSLPRSKTVAKTGSTGLSGHHRTPSYSGISTASVSRPAVNPATSTHKAAPKNSRTNKPSTPTPAARKKKDMKIFRNVDSNLANLILNEIVDSGPAVKFDDIAGQELAKQALQEIVILPSLRPELFTGLRAPARGLLLFGPPGNGKTMLVRKNSAYMSWWASNVAIGVAGVQVSFSIFCEILLIKFCFTGKLMGVMSGCCAIMYVYLYMCVFSRRFTKRVYVSLPNEETRLILLKNLLSKQGSPLTQKELAQLLAQLLCLGF</sequence>
<keyword evidence="4" id="KW-0472">Membrane</keyword>
<feature type="region of interest" description="Disordered" evidence="3">
    <location>
        <begin position="187"/>
        <end position="268"/>
    </location>
</feature>
<dbReference type="PANTHER" id="PTHR23074:SF86">
    <property type="entry name" value="SPASTIN"/>
    <property type="match status" value="1"/>
</dbReference>
<feature type="domain" description="MIT" evidence="5">
    <location>
        <begin position="113"/>
        <end position="183"/>
    </location>
</feature>
<dbReference type="GO" id="GO:0015630">
    <property type="term" value="C:microtubule cytoskeleton"/>
    <property type="evidence" value="ECO:0007669"/>
    <property type="project" value="TreeGrafter"/>
</dbReference>
<dbReference type="Gene3D" id="1.20.58.80">
    <property type="entry name" value="Phosphotransferase system, lactose/cellobiose-type IIA subunit"/>
    <property type="match status" value="1"/>
</dbReference>
<dbReference type="SUPFAM" id="SSF52540">
    <property type="entry name" value="P-loop containing nucleoside triphosphate hydrolases"/>
    <property type="match status" value="1"/>
</dbReference>
<feature type="compositionally biased region" description="Polar residues" evidence="3">
    <location>
        <begin position="224"/>
        <end position="234"/>
    </location>
</feature>
<keyword evidence="4" id="KW-0812">Transmembrane</keyword>
<feature type="transmembrane region" description="Helical" evidence="4">
    <location>
        <begin position="62"/>
        <end position="84"/>
    </location>
</feature>
<dbReference type="Proteomes" id="UP000694428">
    <property type="component" value="Unplaced"/>
</dbReference>
<evidence type="ECO:0000259" key="5">
    <source>
        <dbReference type="SMART" id="SM00745"/>
    </source>
</evidence>
<dbReference type="AlphaFoldDB" id="A0A8C9ETG1"/>
<dbReference type="GO" id="GO:0000226">
    <property type="term" value="P:microtubule cytoskeleton organization"/>
    <property type="evidence" value="ECO:0007669"/>
    <property type="project" value="UniProtKB-ARBA"/>
</dbReference>
<name>A0A8C9ETG1_PAVCR</name>
<keyword evidence="2" id="KW-0067">ATP-binding</keyword>
<dbReference type="Gene3D" id="3.40.50.300">
    <property type="entry name" value="P-loop containing nucleotide triphosphate hydrolases"/>
    <property type="match status" value="2"/>
</dbReference>
<evidence type="ECO:0000256" key="4">
    <source>
        <dbReference type="SAM" id="Phobius"/>
    </source>
</evidence>
<dbReference type="Ensembl" id="ENSPSTT00000005879.1">
    <property type="protein sequence ID" value="ENSPSTP00000005599.1"/>
    <property type="gene ID" value="ENSPSTG00000003936.1"/>
</dbReference>
<keyword evidence="1" id="KW-0547">Nucleotide-binding</keyword>
<reference evidence="6" key="2">
    <citation type="submission" date="2025-09" db="UniProtKB">
        <authorList>
            <consortium name="Ensembl"/>
        </authorList>
    </citation>
    <scope>IDENTIFICATION</scope>
</reference>
<evidence type="ECO:0000256" key="2">
    <source>
        <dbReference type="ARBA" id="ARBA00022840"/>
    </source>
</evidence>
<accession>A0A8C9ETG1</accession>
<dbReference type="Gene3D" id="1.10.8.60">
    <property type="match status" value="1"/>
</dbReference>
<keyword evidence="7" id="KW-1185">Reference proteome</keyword>
<dbReference type="InterPro" id="IPR050304">
    <property type="entry name" value="MT-severing_AAA_ATPase"/>
</dbReference>
<dbReference type="PANTHER" id="PTHR23074">
    <property type="entry name" value="AAA DOMAIN-CONTAINING"/>
    <property type="match status" value="1"/>
</dbReference>
<evidence type="ECO:0000313" key="6">
    <source>
        <dbReference type="Ensembl" id="ENSPSTP00000005599.1"/>
    </source>
</evidence>
<feature type="compositionally biased region" description="Pro residues" evidence="3">
    <location>
        <begin position="30"/>
        <end position="39"/>
    </location>
</feature>
<keyword evidence="4" id="KW-1133">Transmembrane helix</keyword>
<feature type="compositionally biased region" description="Polar residues" evidence="3">
    <location>
        <begin position="241"/>
        <end position="259"/>
    </location>
</feature>
<protein>
    <submittedName>
        <fullName evidence="6">Spastin</fullName>
    </submittedName>
</protein>
<organism evidence="6 7">
    <name type="scientific">Pavo cristatus</name>
    <name type="common">Indian peafowl</name>
    <name type="synonym">Blue peafowl</name>
    <dbReference type="NCBI Taxonomy" id="9049"/>
    <lineage>
        <taxon>Eukaryota</taxon>
        <taxon>Metazoa</taxon>
        <taxon>Chordata</taxon>
        <taxon>Craniata</taxon>
        <taxon>Vertebrata</taxon>
        <taxon>Euteleostomi</taxon>
        <taxon>Archelosauria</taxon>
        <taxon>Archosauria</taxon>
        <taxon>Dinosauria</taxon>
        <taxon>Saurischia</taxon>
        <taxon>Theropoda</taxon>
        <taxon>Coelurosauria</taxon>
        <taxon>Aves</taxon>
        <taxon>Neognathae</taxon>
        <taxon>Galloanserae</taxon>
        <taxon>Galliformes</taxon>
        <taxon>Phasianidae</taxon>
        <taxon>Phasianinae</taxon>
        <taxon>Pavo</taxon>
    </lineage>
</organism>
<feature type="transmembrane region" description="Helical" evidence="4">
    <location>
        <begin position="391"/>
        <end position="410"/>
    </location>
</feature>